<feature type="domain" description="ABC3 transporter permease C-terminal" evidence="7">
    <location>
        <begin position="708"/>
        <end position="822"/>
    </location>
</feature>
<keyword evidence="3 6" id="KW-0812">Transmembrane</keyword>
<evidence type="ECO:0000256" key="2">
    <source>
        <dbReference type="ARBA" id="ARBA00022475"/>
    </source>
</evidence>
<feature type="transmembrane region" description="Helical" evidence="6">
    <location>
        <begin position="344"/>
        <end position="369"/>
    </location>
</feature>
<feature type="transmembrane region" description="Helical" evidence="6">
    <location>
        <begin position="413"/>
        <end position="439"/>
    </location>
</feature>
<dbReference type="InterPro" id="IPR003838">
    <property type="entry name" value="ABC3_permease_C"/>
</dbReference>
<evidence type="ECO:0000256" key="3">
    <source>
        <dbReference type="ARBA" id="ARBA00022692"/>
    </source>
</evidence>
<feature type="transmembrane region" description="Helical" evidence="6">
    <location>
        <begin position="466"/>
        <end position="484"/>
    </location>
</feature>
<dbReference type="PANTHER" id="PTHR30287">
    <property type="entry name" value="MEMBRANE COMPONENT OF PREDICTED ABC SUPERFAMILY METABOLITE UPTAKE TRANSPORTER"/>
    <property type="match status" value="1"/>
</dbReference>
<evidence type="ECO:0000256" key="5">
    <source>
        <dbReference type="ARBA" id="ARBA00023136"/>
    </source>
</evidence>
<dbReference type="Proteomes" id="UP000235116">
    <property type="component" value="Chromosome"/>
</dbReference>
<dbReference type="RefSeq" id="WP_101892885.1">
    <property type="nucleotide sequence ID" value="NZ_CP022684.1"/>
</dbReference>
<accession>A0A2K9LJ67</accession>
<feature type="transmembrane region" description="Helical" evidence="6">
    <location>
        <begin position="390"/>
        <end position="407"/>
    </location>
</feature>
<keyword evidence="9" id="KW-1185">Reference proteome</keyword>
<feature type="transmembrane region" description="Helical" evidence="6">
    <location>
        <begin position="793"/>
        <end position="812"/>
    </location>
</feature>
<dbReference type="PANTHER" id="PTHR30287:SF1">
    <property type="entry name" value="INNER MEMBRANE PROTEIN"/>
    <property type="match status" value="1"/>
</dbReference>
<dbReference type="OrthoDB" id="5292592at2"/>
<evidence type="ECO:0000256" key="4">
    <source>
        <dbReference type="ARBA" id="ARBA00022989"/>
    </source>
</evidence>
<sequence>MKHVLLALRLLKRDWRSGHLNLLLIALFVAVTTHNTIGFHSERIENAMELQAANLMGGDLVVRSPVSISDFPSVTDSITAATAVEFSSVVMAGDAMQLASIKAVTAHYPLKAPLKISDQPFEQDYETNQGPALGKAWLEPRLFNVLGVKEGDMIDVGDTQLQVEKVLTFEPDRGGSFYAFVPRLMMHADDLAKANLIQTGSRVDYYYQFAGPTAAIESLKNAVEPLLQPGQSVLSIHSRQRTVSAALNRAQGYLQLASLMAILLASVALAMGAQFFSETRFDTAALLRCFGLQSRQILLVFSVQLIALALISGVLGGSLGWILHFSLSELLAGLLPKDIPLPSAAPFFSGLALALIILLGFSLPALVQLQRTSPLRVLRRDLTPAPLSKSLFYIVVIVLIGGLMLWYTRDPVLIAAILLGSAAAWLITYLLTALFGLLIRAIGQRSSLSLQAGLRNLSRRQISTRVQLLGFGLTAMAMLIILLVRGELIDTWQKQLPEQAPNHFVLNVLPQDAAGFAQHLGKNQIQTQPLYPIVRGRLTHINRNPIAEAVTKEEGEQQEEALNRELNLSWSSTLPSDNNIVAGHWWDKIADDGQRRVSIEQRLANRLDINLGDELSFFVASQTFSATVSSIRTVKWESFQPNFYLMFNPGGLDDLPATYLTSFYLESERKHLLKPLVQQFPAITLLEVDVILKQVRTILNQVSAAVEFILLFVLAAGLTITLATLITTMPQRYKEGAIMRTLGATRRQLIIQQWSEFFAIGALSGLVACFGAEMARFGIYLKLLSIPYTPNPWIWIIVPPLMGLLIGLAGQISSKRILNQSPALALRE</sequence>
<feature type="transmembrane region" description="Helical" evidence="6">
    <location>
        <begin position="253"/>
        <end position="276"/>
    </location>
</feature>
<name>A0A2K9LJ67_9GAMM</name>
<comment type="subcellular location">
    <subcellularLocation>
        <location evidence="1">Cell membrane</location>
        <topology evidence="1">Multi-pass membrane protein</topology>
    </subcellularLocation>
</comment>
<gene>
    <name evidence="8" type="ORF">Kalk_03550</name>
</gene>
<keyword evidence="5 6" id="KW-0472">Membrane</keyword>
<evidence type="ECO:0000256" key="1">
    <source>
        <dbReference type="ARBA" id="ARBA00004651"/>
    </source>
</evidence>
<feature type="transmembrane region" description="Helical" evidence="6">
    <location>
        <begin position="20"/>
        <end position="39"/>
    </location>
</feature>
<evidence type="ECO:0000313" key="8">
    <source>
        <dbReference type="EMBL" id="AUM11545.1"/>
    </source>
</evidence>
<organism evidence="8 9">
    <name type="scientific">Ketobacter alkanivorans</name>
    <dbReference type="NCBI Taxonomy" id="1917421"/>
    <lineage>
        <taxon>Bacteria</taxon>
        <taxon>Pseudomonadati</taxon>
        <taxon>Pseudomonadota</taxon>
        <taxon>Gammaproteobacteria</taxon>
        <taxon>Pseudomonadales</taxon>
        <taxon>Ketobacteraceae</taxon>
        <taxon>Ketobacter</taxon>
    </lineage>
</organism>
<dbReference type="GO" id="GO:0005886">
    <property type="term" value="C:plasma membrane"/>
    <property type="evidence" value="ECO:0007669"/>
    <property type="project" value="UniProtKB-SubCell"/>
</dbReference>
<dbReference type="InterPro" id="IPR038766">
    <property type="entry name" value="Membrane_comp_ABC_pdt"/>
</dbReference>
<keyword evidence="2" id="KW-1003">Cell membrane</keyword>
<dbReference type="AlphaFoldDB" id="A0A2K9LJ67"/>
<feature type="transmembrane region" description="Helical" evidence="6">
    <location>
        <begin position="708"/>
        <end position="730"/>
    </location>
</feature>
<feature type="transmembrane region" description="Helical" evidence="6">
    <location>
        <begin position="297"/>
        <end position="324"/>
    </location>
</feature>
<feature type="domain" description="ABC3 transporter permease C-terminal" evidence="7">
    <location>
        <begin position="257"/>
        <end position="369"/>
    </location>
</feature>
<protein>
    <recommendedName>
        <fullName evidence="7">ABC3 transporter permease C-terminal domain-containing protein</fullName>
    </recommendedName>
</protein>
<dbReference type="KEGG" id="kak:Kalk_03550"/>
<dbReference type="EMBL" id="CP022684">
    <property type="protein sequence ID" value="AUM11545.1"/>
    <property type="molecule type" value="Genomic_DNA"/>
</dbReference>
<evidence type="ECO:0000259" key="7">
    <source>
        <dbReference type="Pfam" id="PF02687"/>
    </source>
</evidence>
<feature type="transmembrane region" description="Helical" evidence="6">
    <location>
        <begin position="757"/>
        <end position="781"/>
    </location>
</feature>
<dbReference type="Pfam" id="PF02687">
    <property type="entry name" value="FtsX"/>
    <property type="match status" value="2"/>
</dbReference>
<reference evidence="9" key="1">
    <citation type="submission" date="2017-08" db="EMBL/GenBank/DDBJ databases">
        <title>Direct submision.</title>
        <authorList>
            <person name="Kim S.-J."/>
            <person name="Rhee S.-K."/>
        </authorList>
    </citation>
    <scope>NUCLEOTIDE SEQUENCE [LARGE SCALE GENOMIC DNA]</scope>
    <source>
        <strain evidence="9">GI5</strain>
    </source>
</reference>
<proteinExistence type="predicted"/>
<evidence type="ECO:0000256" key="6">
    <source>
        <dbReference type="SAM" id="Phobius"/>
    </source>
</evidence>
<keyword evidence="4 6" id="KW-1133">Transmembrane helix</keyword>
<evidence type="ECO:0000313" key="9">
    <source>
        <dbReference type="Proteomes" id="UP000235116"/>
    </source>
</evidence>